<comment type="similarity">
    <text evidence="2">Belongs to the glycosyltransferase 2 family.</text>
</comment>
<accession>A0A846WLZ5</accession>
<dbReference type="EMBL" id="JAAXPC010000007">
    <property type="protein sequence ID" value="NKY02655.1"/>
    <property type="molecule type" value="Genomic_DNA"/>
</dbReference>
<dbReference type="GO" id="GO:0016757">
    <property type="term" value="F:glycosyltransferase activity"/>
    <property type="evidence" value="ECO:0007669"/>
    <property type="project" value="UniProtKB-KW"/>
</dbReference>
<sequence>MTIATGQNAATWWESNTWHLARPDGTQPLGDRRLDELVAAKAGRSISVVVPVVADGAAAVDVVLGAFASACRSLVDEVVVTTDGAGDAQACEARGVRVVPTTSALPGLATLPGRGEVLWRSVAASTGDFVVVLDGARPEPADVARLIEPLLTVDELRLVKGYRHSHVADDADLVGGGRVTELMVRQLIAALRPELSGVIEPLAGGFAAGRDLLTSIPFAPGDGVDIGILLDTLHRDGIDAIGQVELASRPPHEPRSPHEHGLHEVGVMSRQIVATFLRRVGIDDSAAPLTQFVPDGQGGFDPVRNYPVMQDRPPLCGIDVTERC</sequence>
<evidence type="ECO:0000313" key="6">
    <source>
        <dbReference type="Proteomes" id="UP000563898"/>
    </source>
</evidence>
<proteinExistence type="inferred from homology"/>
<gene>
    <name evidence="5" type="ORF">HGA05_13840</name>
</gene>
<keyword evidence="4" id="KW-0808">Transferase</keyword>
<evidence type="ECO:0000256" key="4">
    <source>
        <dbReference type="ARBA" id="ARBA00022679"/>
    </source>
</evidence>
<dbReference type="InterPro" id="IPR029044">
    <property type="entry name" value="Nucleotide-diphossugar_trans"/>
</dbReference>
<keyword evidence="3" id="KW-0328">Glycosyltransferase</keyword>
<dbReference type="Proteomes" id="UP000563898">
    <property type="component" value="Unassembled WGS sequence"/>
</dbReference>
<reference evidence="5 6" key="1">
    <citation type="submission" date="2020-04" db="EMBL/GenBank/DDBJ databases">
        <title>MicrobeNet Type strains.</title>
        <authorList>
            <person name="Nicholson A.C."/>
        </authorList>
    </citation>
    <scope>NUCLEOTIDE SEQUENCE [LARGE SCALE GENOMIC DNA]</scope>
    <source>
        <strain evidence="5 6">ATCC BAA-14</strain>
    </source>
</reference>
<dbReference type="Gene3D" id="3.90.550.10">
    <property type="entry name" value="Spore Coat Polysaccharide Biosynthesis Protein SpsA, Chain A"/>
    <property type="match status" value="1"/>
</dbReference>
<name>A0A846WLZ5_9ACTN</name>
<organism evidence="5 6">
    <name type="scientific">Gordonia polyisoprenivorans</name>
    <dbReference type="NCBI Taxonomy" id="84595"/>
    <lineage>
        <taxon>Bacteria</taxon>
        <taxon>Bacillati</taxon>
        <taxon>Actinomycetota</taxon>
        <taxon>Actinomycetes</taxon>
        <taxon>Mycobacteriales</taxon>
        <taxon>Gordoniaceae</taxon>
        <taxon>Gordonia</taxon>
    </lineage>
</organism>
<evidence type="ECO:0000256" key="3">
    <source>
        <dbReference type="ARBA" id="ARBA00022676"/>
    </source>
</evidence>
<dbReference type="SUPFAM" id="SSF53448">
    <property type="entry name" value="Nucleotide-diphospho-sugar transferases"/>
    <property type="match status" value="1"/>
</dbReference>
<dbReference type="InterPro" id="IPR050256">
    <property type="entry name" value="Glycosyltransferase_2"/>
</dbReference>
<evidence type="ECO:0000313" key="5">
    <source>
        <dbReference type="EMBL" id="NKY02655.1"/>
    </source>
</evidence>
<comment type="cofactor">
    <cofactor evidence="1">
        <name>Mn(2+)</name>
        <dbReference type="ChEBI" id="CHEBI:29035"/>
    </cofactor>
</comment>
<evidence type="ECO:0000256" key="1">
    <source>
        <dbReference type="ARBA" id="ARBA00001936"/>
    </source>
</evidence>
<dbReference type="AlphaFoldDB" id="A0A846WLZ5"/>
<comment type="caution">
    <text evidence="5">The sequence shown here is derived from an EMBL/GenBank/DDBJ whole genome shotgun (WGS) entry which is preliminary data.</text>
</comment>
<dbReference type="PANTHER" id="PTHR48090">
    <property type="entry name" value="UNDECAPRENYL-PHOSPHATE 4-DEOXY-4-FORMAMIDO-L-ARABINOSE TRANSFERASE-RELATED"/>
    <property type="match status" value="1"/>
</dbReference>
<protein>
    <submittedName>
        <fullName evidence="5">Glucosyl-3-phosphoglycerate synthase</fullName>
    </submittedName>
</protein>
<evidence type="ECO:0000256" key="2">
    <source>
        <dbReference type="ARBA" id="ARBA00006739"/>
    </source>
</evidence>
<dbReference type="PANTHER" id="PTHR48090:SF10">
    <property type="entry name" value="GLUCOSYL-3-PHOSPHOGLYCERATE SYNTHASE"/>
    <property type="match status" value="1"/>
</dbReference>